<keyword evidence="2 7" id="KW-0489">Methyltransferase</keyword>
<evidence type="ECO:0000256" key="1">
    <source>
        <dbReference type="ARBA" id="ARBA00011975"/>
    </source>
</evidence>
<dbReference type="Gene3D" id="3.40.50.150">
    <property type="entry name" value="Vaccinia Virus protein VP39"/>
    <property type="match status" value="1"/>
</dbReference>
<keyword evidence="5" id="KW-0680">Restriction system</keyword>
<dbReference type="InterPro" id="IPR029063">
    <property type="entry name" value="SAM-dependent_MTases_sf"/>
</dbReference>
<reference evidence="8" key="1">
    <citation type="submission" date="2020-10" db="EMBL/GenBank/DDBJ databases">
        <authorList>
            <person name="Gilroy R."/>
        </authorList>
    </citation>
    <scope>NUCLEOTIDE SEQUENCE</scope>
    <source>
        <strain evidence="8">2478</strain>
    </source>
</reference>
<comment type="similarity">
    <text evidence="7">Belongs to the class I-like SAM-binding methyltransferase superfamily. C5-methyltransferase family.</text>
</comment>
<dbReference type="InterPro" id="IPR050750">
    <property type="entry name" value="C5-MTase"/>
</dbReference>
<dbReference type="EMBL" id="JADILZ010000041">
    <property type="protein sequence ID" value="MBO8478185.1"/>
    <property type="molecule type" value="Genomic_DNA"/>
</dbReference>
<dbReference type="PANTHER" id="PTHR46098">
    <property type="entry name" value="TRNA (CYTOSINE(38)-C(5))-METHYLTRANSFERASE"/>
    <property type="match status" value="1"/>
</dbReference>
<reference evidence="8" key="2">
    <citation type="journal article" date="2021" name="PeerJ">
        <title>Extensive microbial diversity within the chicken gut microbiome revealed by metagenomics and culture.</title>
        <authorList>
            <person name="Gilroy R."/>
            <person name="Ravi A."/>
            <person name="Getino M."/>
            <person name="Pursley I."/>
            <person name="Horton D.L."/>
            <person name="Alikhan N.F."/>
            <person name="Baker D."/>
            <person name="Gharbi K."/>
            <person name="Hall N."/>
            <person name="Watson M."/>
            <person name="Adriaenssens E.M."/>
            <person name="Foster-Nyarko E."/>
            <person name="Jarju S."/>
            <person name="Secka A."/>
            <person name="Antonio M."/>
            <person name="Oren A."/>
            <person name="Chaudhuri R.R."/>
            <person name="La Ragione R."/>
            <person name="Hildebrand F."/>
            <person name="Pallen M.J."/>
        </authorList>
    </citation>
    <scope>NUCLEOTIDE SEQUENCE</scope>
    <source>
        <strain evidence="8">2478</strain>
    </source>
</reference>
<comment type="catalytic activity">
    <reaction evidence="6">
        <text>a 2'-deoxycytidine in DNA + S-adenosyl-L-methionine = a 5-methyl-2'-deoxycytidine in DNA + S-adenosyl-L-homocysteine + H(+)</text>
        <dbReference type="Rhea" id="RHEA:13681"/>
        <dbReference type="Rhea" id="RHEA-COMP:11369"/>
        <dbReference type="Rhea" id="RHEA-COMP:11370"/>
        <dbReference type="ChEBI" id="CHEBI:15378"/>
        <dbReference type="ChEBI" id="CHEBI:57856"/>
        <dbReference type="ChEBI" id="CHEBI:59789"/>
        <dbReference type="ChEBI" id="CHEBI:85452"/>
        <dbReference type="ChEBI" id="CHEBI:85454"/>
        <dbReference type="EC" id="2.1.1.37"/>
    </reaction>
</comment>
<keyword evidence="4 7" id="KW-0949">S-adenosyl-L-methionine</keyword>
<accession>A0A9D9ITP6</accession>
<gene>
    <name evidence="8" type="ORF">IAB80_04800</name>
</gene>
<proteinExistence type="inferred from homology"/>
<evidence type="ECO:0000256" key="3">
    <source>
        <dbReference type="ARBA" id="ARBA00022679"/>
    </source>
</evidence>
<dbReference type="AlphaFoldDB" id="A0A9D9ITP6"/>
<dbReference type="EC" id="2.1.1.37" evidence="1"/>
<keyword evidence="3 7" id="KW-0808">Transferase</keyword>
<evidence type="ECO:0000256" key="7">
    <source>
        <dbReference type="PROSITE-ProRule" id="PRU01016"/>
    </source>
</evidence>
<dbReference type="Pfam" id="PF00145">
    <property type="entry name" value="DNA_methylase"/>
    <property type="match status" value="1"/>
</dbReference>
<dbReference type="GO" id="GO:0003886">
    <property type="term" value="F:DNA (cytosine-5-)-methyltransferase activity"/>
    <property type="evidence" value="ECO:0007669"/>
    <property type="project" value="UniProtKB-EC"/>
</dbReference>
<dbReference type="PROSITE" id="PS51679">
    <property type="entry name" value="SAM_MT_C5"/>
    <property type="match status" value="1"/>
</dbReference>
<evidence type="ECO:0000313" key="8">
    <source>
        <dbReference type="EMBL" id="MBO8478185.1"/>
    </source>
</evidence>
<dbReference type="InterPro" id="IPR001525">
    <property type="entry name" value="C5_MeTfrase"/>
</dbReference>
<dbReference type="GO" id="GO:0032259">
    <property type="term" value="P:methylation"/>
    <property type="evidence" value="ECO:0007669"/>
    <property type="project" value="UniProtKB-KW"/>
</dbReference>
<dbReference type="InterPro" id="IPR018117">
    <property type="entry name" value="C5_DNA_meth_AS"/>
</dbReference>
<sequence>MAKRAKLRGLSLFANVGIAEAYLKEIGVDMLVANELLPERARFYQDVYPETHMVTGDITDDKLRTAIVNEAKKKKVNFIMATPPCQGMSRVGKMDKDDVRNQLIYYAVDVILRLKPEFVLIENVTTILTTKIKVDGKEMLIPEYLKGVLGEDYVFNSQSKVRAMDYSIPQMRLRNIYLLVRKDKNITWEFPARTPIVTLEDAIGNLPDVDPYLRDGYDVTLAHFPDFERKKAAAAAVSKWHRPPVHSWRLVEWMMHTPTNDSAIFNPVHYPRKTDGTRVSAHYNQYRRLAWNTPCRALTQNNGVISSLACVHPGRPYTVNGEVLYTNPRVLTIYEVMIVSSLPLDWPIPEWANENLIRKVIGEGIPSRLIKVIVEELLSKI</sequence>
<dbReference type="Proteomes" id="UP000823771">
    <property type="component" value="Unassembled WGS sequence"/>
</dbReference>
<evidence type="ECO:0000256" key="2">
    <source>
        <dbReference type="ARBA" id="ARBA00022603"/>
    </source>
</evidence>
<dbReference type="PANTHER" id="PTHR46098:SF1">
    <property type="entry name" value="TRNA (CYTOSINE(38)-C(5))-METHYLTRANSFERASE"/>
    <property type="match status" value="1"/>
</dbReference>
<comment type="caution">
    <text evidence="8">The sequence shown here is derived from an EMBL/GenBank/DDBJ whole genome shotgun (WGS) entry which is preliminary data.</text>
</comment>
<feature type="active site" evidence="7">
    <location>
        <position position="85"/>
    </location>
</feature>
<evidence type="ECO:0000256" key="5">
    <source>
        <dbReference type="ARBA" id="ARBA00022747"/>
    </source>
</evidence>
<evidence type="ECO:0000256" key="6">
    <source>
        <dbReference type="ARBA" id="ARBA00047422"/>
    </source>
</evidence>
<evidence type="ECO:0000256" key="4">
    <source>
        <dbReference type="ARBA" id="ARBA00022691"/>
    </source>
</evidence>
<organism evidence="8 9">
    <name type="scientific">Candidatus Cryptobacteroides excrementipullorum</name>
    <dbReference type="NCBI Taxonomy" id="2840761"/>
    <lineage>
        <taxon>Bacteria</taxon>
        <taxon>Pseudomonadati</taxon>
        <taxon>Bacteroidota</taxon>
        <taxon>Bacteroidia</taxon>
        <taxon>Bacteroidales</taxon>
        <taxon>Candidatus Cryptobacteroides</taxon>
    </lineage>
</organism>
<dbReference type="PROSITE" id="PS00094">
    <property type="entry name" value="C5_MTASE_1"/>
    <property type="match status" value="1"/>
</dbReference>
<name>A0A9D9ITP6_9BACT</name>
<protein>
    <recommendedName>
        <fullName evidence="1">DNA (cytosine-5-)-methyltransferase</fullName>
        <ecNumber evidence="1">2.1.1.37</ecNumber>
    </recommendedName>
</protein>
<dbReference type="SUPFAM" id="SSF53335">
    <property type="entry name" value="S-adenosyl-L-methionine-dependent methyltransferases"/>
    <property type="match status" value="1"/>
</dbReference>
<dbReference type="Gene3D" id="3.90.120.10">
    <property type="entry name" value="DNA Methylase, subunit A, domain 2"/>
    <property type="match status" value="1"/>
</dbReference>
<dbReference type="GO" id="GO:0009307">
    <property type="term" value="P:DNA restriction-modification system"/>
    <property type="evidence" value="ECO:0007669"/>
    <property type="project" value="UniProtKB-KW"/>
</dbReference>
<evidence type="ECO:0000313" key="9">
    <source>
        <dbReference type="Proteomes" id="UP000823771"/>
    </source>
</evidence>